<dbReference type="KEGG" id="vg:7737250"/>
<keyword evidence="3" id="KW-1185">Reference proteome</keyword>
<accession>C1BEF9</accession>
<dbReference type="InterPro" id="IPR027351">
    <property type="entry name" value="(+)RNA_virus_helicase_core_dom"/>
</dbReference>
<name>C1BEF9_9VIRU</name>
<proteinExistence type="predicted"/>
<dbReference type="Pfam" id="PF01443">
    <property type="entry name" value="Viral_helicase1"/>
    <property type="match status" value="1"/>
</dbReference>
<dbReference type="InterPro" id="IPR027417">
    <property type="entry name" value="P-loop_NTPase"/>
</dbReference>
<dbReference type="Proteomes" id="UP000201683">
    <property type="component" value="Segment"/>
</dbReference>
<sequence>MEEVCEKLLELGYIRVESVSISYPIVVHGVPGCGKSFICKELAKDPKFKVQSFGVIPAGSLCGAVIHKALTEPSGDFNVLDEYLGGKDFNLERFDLVLSDPYQSFKKPERAHFTSNITRRFGSQVCCLLNKLGFDIIPHPSLPAEQTLLIEGSLFKTELRGIIITFEPAVAELIRAHGLEPKHPCDVRGAEFEVVTFCTAHADLQEIVSPELYISLTRATKELRVLTNKFDES</sequence>
<dbReference type="Gene3D" id="3.40.50.300">
    <property type="entry name" value="P-loop containing nucleotide triphosphate hydrolases"/>
    <property type="match status" value="1"/>
</dbReference>
<reference evidence="2 3" key="1">
    <citation type="journal article" date="2002" name="J. Phytopathol.">
        <title>Detection of a Fovea-like Virus in African Oil Palms Affected by a Lethal Ringspot Disease in South America.</title>
        <authorList>
            <person name="Morales F.J."/>
            <person name="Lozano I."/>
            <person name="Velasco A.C."/>
            <person name="Arroyave J.A."/>
        </authorList>
    </citation>
    <scope>NUCLEOTIDE SEQUENCE [LARGE SCALE GENOMIC DNA]</scope>
</reference>
<evidence type="ECO:0000259" key="1">
    <source>
        <dbReference type="Pfam" id="PF01443"/>
    </source>
</evidence>
<dbReference type="OrthoDB" id="16070at10239"/>
<feature type="domain" description="(+)RNA virus helicase C-terminal" evidence="1">
    <location>
        <begin position="25"/>
        <end position="227"/>
    </location>
</feature>
<dbReference type="RefSeq" id="YP_002776348.1">
    <property type="nucleotide sequence ID" value="NC_012519.1"/>
</dbReference>
<organism evidence="2 3">
    <name type="scientific">Robigovirus elaeis</name>
    <dbReference type="NCBI Taxonomy" id="185218"/>
    <lineage>
        <taxon>Viruses</taxon>
        <taxon>Riboviria</taxon>
        <taxon>Orthornavirae</taxon>
        <taxon>Kitrinoviricota</taxon>
        <taxon>Alsuviricetes</taxon>
        <taxon>Tymovirales</taxon>
        <taxon>Betaflexiviridae</taxon>
        <taxon>Quinvirinae</taxon>
        <taxon>Robigovirus</taxon>
    </lineage>
</organism>
<evidence type="ECO:0000313" key="2">
    <source>
        <dbReference type="EMBL" id="ACO38636.1"/>
    </source>
</evidence>
<dbReference type="GeneID" id="7737250"/>
<dbReference type="SUPFAM" id="SSF52540">
    <property type="entry name" value="P-loop containing nucleoside triphosphate hydrolases"/>
    <property type="match status" value="1"/>
</dbReference>
<protein>
    <submittedName>
        <fullName evidence="2">TGB1</fullName>
    </submittedName>
</protein>
<dbReference type="GO" id="GO:0005524">
    <property type="term" value="F:ATP binding"/>
    <property type="evidence" value="ECO:0007669"/>
    <property type="project" value="InterPro"/>
</dbReference>
<dbReference type="SMR" id="C1BEF9"/>
<evidence type="ECO:0000313" key="3">
    <source>
        <dbReference type="Proteomes" id="UP000201683"/>
    </source>
</evidence>
<dbReference type="EMBL" id="AY072921">
    <property type="protein sequence ID" value="ACO38636.1"/>
    <property type="molecule type" value="Genomic_RNA"/>
</dbReference>
<reference evidence="2 3" key="2">
    <citation type="journal article" date="2010" name="J. Phytopathol.">
        <title>Molecular Characterization and Detection of African Oil Palm Ringspot Virus.</title>
        <authorList>
            <person name="Lozano I."/>
            <person name="Morales F.J."/>
            <person name="Martinez A.K."/>
            <person name="Pena E.A."/>
        </authorList>
    </citation>
    <scope>NUCLEOTIDE SEQUENCE [LARGE SCALE GENOMIC DNA]</scope>
</reference>